<feature type="region of interest" description="Disordered" evidence="1">
    <location>
        <begin position="1"/>
        <end position="45"/>
    </location>
</feature>
<protein>
    <submittedName>
        <fullName evidence="2">Uncharacterized protein</fullName>
    </submittedName>
</protein>
<dbReference type="Proteomes" id="UP001390669">
    <property type="component" value="Unassembled WGS sequence"/>
</dbReference>
<keyword evidence="3" id="KW-1185">Reference proteome</keyword>
<sequence length="45" mass="5247">MNAHSIRPMPSRKPTMTTRSPTLFLRTREDPGRRARPQDYAKYSA</sequence>
<dbReference type="EMBL" id="JAYMRW010000015">
    <property type="protein sequence ID" value="MEM5451567.1"/>
    <property type="molecule type" value="Genomic_DNA"/>
</dbReference>
<gene>
    <name evidence="2" type="ORF">VSR33_29245</name>
</gene>
<reference evidence="2 3" key="1">
    <citation type="submission" date="2024-01" db="EMBL/GenBank/DDBJ databases">
        <title>The diversity of rhizobia nodulating Mimosa spp. in eleven states of Brazil covering several biomes is determined by host plant, location, and edaphic factors.</title>
        <authorList>
            <person name="Rouws L."/>
            <person name="Barauna A."/>
            <person name="Beukes C."/>
            <person name="De Faria S.M."/>
            <person name="Gross E."/>
            <person name="Dos Reis Junior F.B."/>
            <person name="Simon M."/>
            <person name="Maluk M."/>
            <person name="Odee D.W."/>
            <person name="Kenicer G."/>
            <person name="Young J.P.W."/>
            <person name="Reis V.M."/>
            <person name="Zilli J."/>
            <person name="James E.K."/>
        </authorList>
    </citation>
    <scope>NUCLEOTIDE SEQUENCE [LARGE SCALE GENOMIC DNA]</scope>
    <source>
        <strain evidence="2 3">JPY164</strain>
    </source>
</reference>
<organism evidence="2 3">
    <name type="scientific">Paraburkholderia guartelaensis</name>
    <dbReference type="NCBI Taxonomy" id="2546446"/>
    <lineage>
        <taxon>Bacteria</taxon>
        <taxon>Pseudomonadati</taxon>
        <taxon>Pseudomonadota</taxon>
        <taxon>Betaproteobacteria</taxon>
        <taxon>Burkholderiales</taxon>
        <taxon>Burkholderiaceae</taxon>
        <taxon>Paraburkholderia</taxon>
    </lineage>
</organism>
<proteinExistence type="predicted"/>
<dbReference type="RefSeq" id="WP_176733017.1">
    <property type="nucleotide sequence ID" value="NZ_JAYMRW010000015.1"/>
</dbReference>
<evidence type="ECO:0000313" key="3">
    <source>
        <dbReference type="Proteomes" id="UP001390669"/>
    </source>
</evidence>
<accession>A0ABU9SKP3</accession>
<comment type="caution">
    <text evidence="2">The sequence shown here is derived from an EMBL/GenBank/DDBJ whole genome shotgun (WGS) entry which is preliminary data.</text>
</comment>
<name>A0ABU9SKP3_9BURK</name>
<evidence type="ECO:0000256" key="1">
    <source>
        <dbReference type="SAM" id="MobiDB-lite"/>
    </source>
</evidence>
<feature type="compositionally biased region" description="Basic and acidic residues" evidence="1">
    <location>
        <begin position="26"/>
        <end position="39"/>
    </location>
</feature>
<evidence type="ECO:0000313" key="2">
    <source>
        <dbReference type="EMBL" id="MEM5451567.1"/>
    </source>
</evidence>